<comment type="caution">
    <text evidence="3">The sequence shown here is derived from an EMBL/GenBank/DDBJ whole genome shotgun (WGS) entry which is preliminary data.</text>
</comment>
<dbReference type="Proteomes" id="UP000277766">
    <property type="component" value="Unassembled WGS sequence"/>
</dbReference>
<dbReference type="Gene3D" id="2.60.40.1890">
    <property type="entry name" value="PCu(A)C copper chaperone"/>
    <property type="match status" value="1"/>
</dbReference>
<keyword evidence="2" id="KW-0732">Signal</keyword>
<gene>
    <name evidence="3" type="ORF">EJ104_06115</name>
</gene>
<dbReference type="EMBL" id="RXPE01000009">
    <property type="protein sequence ID" value="RTR27756.1"/>
    <property type="molecule type" value="Genomic_DNA"/>
</dbReference>
<dbReference type="InterPro" id="IPR036182">
    <property type="entry name" value="PCuAC_sf"/>
</dbReference>
<keyword evidence="4" id="KW-1185">Reference proteome</keyword>
<dbReference type="InterPro" id="IPR058248">
    <property type="entry name" value="Lxx211020-like"/>
</dbReference>
<dbReference type="SUPFAM" id="SSF110087">
    <property type="entry name" value="DR1885-like metal-binding protein"/>
    <property type="match status" value="1"/>
</dbReference>
<feature type="region of interest" description="Disordered" evidence="1">
    <location>
        <begin position="25"/>
        <end position="53"/>
    </location>
</feature>
<feature type="chain" id="PRO_5018619687" evidence="2">
    <location>
        <begin position="30"/>
        <end position="185"/>
    </location>
</feature>
<dbReference type="RefSeq" id="WP_126351879.1">
    <property type="nucleotide sequence ID" value="NZ_CP086380.1"/>
</dbReference>
<evidence type="ECO:0000256" key="2">
    <source>
        <dbReference type="SAM" id="SignalP"/>
    </source>
</evidence>
<name>A0A3S0I9L0_9DEIO</name>
<organism evidence="3 4">
    <name type="scientific">Deinococcus radiophilus</name>
    <dbReference type="NCBI Taxonomy" id="32062"/>
    <lineage>
        <taxon>Bacteria</taxon>
        <taxon>Thermotogati</taxon>
        <taxon>Deinococcota</taxon>
        <taxon>Deinococci</taxon>
        <taxon>Deinococcales</taxon>
        <taxon>Deinococcaceae</taxon>
        <taxon>Deinococcus</taxon>
    </lineage>
</organism>
<dbReference type="PROSITE" id="PS51257">
    <property type="entry name" value="PROKAR_LIPOPROTEIN"/>
    <property type="match status" value="1"/>
</dbReference>
<dbReference type="PANTHER" id="PTHR36302:SF1">
    <property type="entry name" value="COPPER CHAPERONE PCU(A)C"/>
    <property type="match status" value="1"/>
</dbReference>
<feature type="signal peptide" evidence="2">
    <location>
        <begin position="1"/>
        <end position="29"/>
    </location>
</feature>
<accession>A0A3S0I9L0</accession>
<reference evidence="3 4" key="1">
    <citation type="submission" date="2018-12" db="EMBL/GenBank/DDBJ databases">
        <title>Deinococcus radiophilus ATCC 27603 genome sequencing and assembly.</title>
        <authorList>
            <person name="Maclea K.S."/>
            <person name="Maynard C.R."/>
        </authorList>
    </citation>
    <scope>NUCLEOTIDE SEQUENCE [LARGE SCALE GENOMIC DNA]</scope>
    <source>
        <strain evidence="3 4">ATCC 27603</strain>
    </source>
</reference>
<dbReference type="AlphaFoldDB" id="A0A3S0I9L0"/>
<protein>
    <submittedName>
        <fullName evidence="3">Copper chaperone PCu(A)C</fullName>
    </submittedName>
</protein>
<sequence>MMPTRSLYRRILPGLLLPALLGACSPSDSQTTVSEPGVTAPAEPMADHSGHTTDAVASTGVLPLEAGTATVTAVPPSMKETAAYVTLTNPTDSDIVLVSAASPAAGHVMLMRTETTAADGASSSGMVETPSLTVPAGGELVLASGGDHLMLMDLTGPLEEGQTVDLTVVADDGRTLDLSAEVRRP</sequence>
<proteinExistence type="predicted"/>
<evidence type="ECO:0000313" key="4">
    <source>
        <dbReference type="Proteomes" id="UP000277766"/>
    </source>
</evidence>
<dbReference type="Pfam" id="PF04314">
    <property type="entry name" value="PCuAC"/>
    <property type="match status" value="1"/>
</dbReference>
<evidence type="ECO:0000256" key="1">
    <source>
        <dbReference type="SAM" id="MobiDB-lite"/>
    </source>
</evidence>
<dbReference type="OrthoDB" id="74144at2"/>
<evidence type="ECO:0000313" key="3">
    <source>
        <dbReference type="EMBL" id="RTR27756.1"/>
    </source>
</evidence>
<dbReference type="PANTHER" id="PTHR36302">
    <property type="entry name" value="BLR7088 PROTEIN"/>
    <property type="match status" value="1"/>
</dbReference>
<dbReference type="InterPro" id="IPR007410">
    <property type="entry name" value="LpqE-like"/>
</dbReference>